<dbReference type="eggNOG" id="COG2124">
    <property type="taxonomic scope" value="Bacteria"/>
</dbReference>
<dbReference type="GO" id="GO:0020037">
    <property type="term" value="F:heme binding"/>
    <property type="evidence" value="ECO:0007669"/>
    <property type="project" value="InterPro"/>
</dbReference>
<comment type="similarity">
    <text evidence="1 8">Belongs to the cytochrome P450 family.</text>
</comment>
<dbReference type="Pfam" id="PF00067">
    <property type="entry name" value="p450"/>
    <property type="match status" value="1"/>
</dbReference>
<dbReference type="RefSeq" id="WP_013179376.1">
    <property type="nucleotide sequence ID" value="NC_014221.1"/>
</dbReference>
<dbReference type="GO" id="GO:0005506">
    <property type="term" value="F:iron ion binding"/>
    <property type="evidence" value="ECO:0007669"/>
    <property type="project" value="InterPro"/>
</dbReference>
<dbReference type="PROSITE" id="PS00086">
    <property type="entry name" value="CYTOCHROME_P450"/>
    <property type="match status" value="1"/>
</dbReference>
<dbReference type="Proteomes" id="UP000000379">
    <property type="component" value="Chromosome"/>
</dbReference>
<dbReference type="AlphaFoldDB" id="D7CVV6"/>
<dbReference type="GO" id="GO:0004497">
    <property type="term" value="F:monooxygenase activity"/>
    <property type="evidence" value="ECO:0007669"/>
    <property type="project" value="UniProtKB-KW"/>
</dbReference>
<name>D7CVV6_TRURR</name>
<dbReference type="OrthoDB" id="9764248at2"/>
<dbReference type="KEGG" id="tra:Trad_2919"/>
<dbReference type="PRINTS" id="PR00463">
    <property type="entry name" value="EP450I"/>
</dbReference>
<keyword evidence="3 7" id="KW-0479">Metal-binding</keyword>
<evidence type="ECO:0000313" key="10">
    <source>
        <dbReference type="Proteomes" id="UP000000379"/>
    </source>
</evidence>
<evidence type="ECO:0000256" key="1">
    <source>
        <dbReference type="ARBA" id="ARBA00010617"/>
    </source>
</evidence>
<comment type="cofactor">
    <cofactor evidence="7">
        <name>heme</name>
        <dbReference type="ChEBI" id="CHEBI:30413"/>
    </cofactor>
</comment>
<evidence type="ECO:0000256" key="6">
    <source>
        <dbReference type="ARBA" id="ARBA00023033"/>
    </source>
</evidence>
<dbReference type="InterPro" id="IPR002401">
    <property type="entry name" value="Cyt_P450_E_grp-I"/>
</dbReference>
<dbReference type="Gene3D" id="1.10.630.10">
    <property type="entry name" value="Cytochrome P450"/>
    <property type="match status" value="1"/>
</dbReference>
<keyword evidence="6 8" id="KW-0503">Monooxygenase</keyword>
<dbReference type="HOGENOM" id="CLU_001570_5_1_0"/>
<evidence type="ECO:0000256" key="2">
    <source>
        <dbReference type="ARBA" id="ARBA00022617"/>
    </source>
</evidence>
<dbReference type="SUPFAM" id="SSF48264">
    <property type="entry name" value="Cytochrome P450"/>
    <property type="match status" value="1"/>
</dbReference>
<proteinExistence type="inferred from homology"/>
<dbReference type="GO" id="GO:0016705">
    <property type="term" value="F:oxidoreductase activity, acting on paired donors, with incorporation or reduction of molecular oxygen"/>
    <property type="evidence" value="ECO:0007669"/>
    <property type="project" value="InterPro"/>
</dbReference>
<evidence type="ECO:0000256" key="8">
    <source>
        <dbReference type="RuleBase" id="RU000461"/>
    </source>
</evidence>
<evidence type="ECO:0000256" key="5">
    <source>
        <dbReference type="ARBA" id="ARBA00023004"/>
    </source>
</evidence>
<dbReference type="PANTHER" id="PTHR24291">
    <property type="entry name" value="CYTOCHROME P450 FAMILY 4"/>
    <property type="match status" value="1"/>
</dbReference>
<dbReference type="EMBL" id="CP002049">
    <property type="protein sequence ID" value="ADI16017.1"/>
    <property type="molecule type" value="Genomic_DNA"/>
</dbReference>
<feature type="binding site" description="axial binding residue" evidence="7">
    <location>
        <position position="384"/>
    </location>
    <ligand>
        <name>heme</name>
        <dbReference type="ChEBI" id="CHEBI:30413"/>
    </ligand>
    <ligandPart>
        <name>Fe</name>
        <dbReference type="ChEBI" id="CHEBI:18248"/>
    </ligandPart>
</feature>
<evidence type="ECO:0000256" key="3">
    <source>
        <dbReference type="ARBA" id="ARBA00022723"/>
    </source>
</evidence>
<evidence type="ECO:0000313" key="9">
    <source>
        <dbReference type="EMBL" id="ADI16017.1"/>
    </source>
</evidence>
<protein>
    <submittedName>
        <fullName evidence="9">Cytochrome P450</fullName>
    </submittedName>
</protein>
<keyword evidence="10" id="KW-1185">Reference proteome</keyword>
<keyword evidence="5 7" id="KW-0408">Iron</keyword>
<dbReference type="PANTHER" id="PTHR24291:SF50">
    <property type="entry name" value="BIFUNCTIONAL ALBAFLAVENONE MONOOXYGENASE_TERPENE SYNTHASE"/>
    <property type="match status" value="1"/>
</dbReference>
<dbReference type="CDD" id="cd20620">
    <property type="entry name" value="CYP132-like"/>
    <property type="match status" value="1"/>
</dbReference>
<gene>
    <name evidence="9" type="ordered locus">Trad_2919</name>
</gene>
<keyword evidence="4 8" id="KW-0560">Oxidoreductase</keyword>
<evidence type="ECO:0000256" key="7">
    <source>
        <dbReference type="PIRSR" id="PIRSR602401-1"/>
    </source>
</evidence>
<dbReference type="InterPro" id="IPR036396">
    <property type="entry name" value="Cyt_P450_sf"/>
</dbReference>
<dbReference type="InterPro" id="IPR001128">
    <property type="entry name" value="Cyt_P450"/>
</dbReference>
<sequence length="436" mass="48786">MTTLFPRHPVWGDLPAYRRDPLGFGRTLTAQRRVARARFFTKRVFFITEPELIHQVLVRDAAKFRKSPAYKVLEPTLGQGLLTSDGDFWRRQRRLAQPAFHHARVASYADIMVRYAQERRASWRPGQLLAINHEMMALTLRVVAKALFDTDITAQAGRVKEALETLLHVATETITTPIPLPAWLPTPRNRRSQRATRALDEIVYEMIDARRRSGDDTGDLLSMLLAAVDDEGQGMSDKAVRDEAVTLILAGHETTANALTWAFYLLAQHPEVEAALREEVARVLGGRAPTFADLSALRYTDLIVKETMRLFPPAPEIGRLATEEVALGDTVVPAGSIVVIPIHVVHRDPRWFREPEAFRPERFADTAALPKFAYLPFGGGPRICIGNAFAQMEATLLLATLIQGRRLCLAPGQTVTPEATLTLRPKRDLLMRVLSA</sequence>
<evidence type="ECO:0000256" key="4">
    <source>
        <dbReference type="ARBA" id="ARBA00023002"/>
    </source>
</evidence>
<keyword evidence="2 7" id="KW-0349">Heme</keyword>
<dbReference type="STRING" id="649638.Trad_2919"/>
<reference evidence="9 10" key="2">
    <citation type="journal article" date="2011" name="Stand. Genomic Sci.">
        <title>Complete genome sequence of Truepera radiovictrix type strain (RQ-24).</title>
        <authorList>
            <person name="Ivanova N."/>
            <person name="Rohde C."/>
            <person name="Munk C."/>
            <person name="Nolan M."/>
            <person name="Lucas S."/>
            <person name="Del Rio T.G."/>
            <person name="Tice H."/>
            <person name="Deshpande S."/>
            <person name="Cheng J.F."/>
            <person name="Tapia R."/>
            <person name="Han C."/>
            <person name="Goodwin L."/>
            <person name="Pitluck S."/>
            <person name="Liolios K."/>
            <person name="Mavromatis K."/>
            <person name="Mikhailova N."/>
            <person name="Pati A."/>
            <person name="Chen A."/>
            <person name="Palaniappan K."/>
            <person name="Land M."/>
            <person name="Hauser L."/>
            <person name="Chang Y.J."/>
            <person name="Jeffries C.D."/>
            <person name="Brambilla E."/>
            <person name="Rohde M."/>
            <person name="Goker M."/>
            <person name="Tindall B.J."/>
            <person name="Woyke T."/>
            <person name="Bristow J."/>
            <person name="Eisen J.A."/>
            <person name="Markowitz V."/>
            <person name="Hugenholtz P."/>
            <person name="Kyrpides N.C."/>
            <person name="Klenk H.P."/>
            <person name="Lapidus A."/>
        </authorList>
    </citation>
    <scope>NUCLEOTIDE SEQUENCE [LARGE SCALE GENOMIC DNA]</scope>
    <source>
        <strain evidence="10">DSM 17093 / CIP 108686 / LMG 22925 / RQ-24</strain>
    </source>
</reference>
<accession>D7CVV6</accession>
<reference evidence="10" key="1">
    <citation type="submission" date="2010-05" db="EMBL/GenBank/DDBJ databases">
        <title>The complete genome of Truepera radiovictris DSM 17093.</title>
        <authorList>
            <consortium name="US DOE Joint Genome Institute (JGI-PGF)"/>
            <person name="Lucas S."/>
            <person name="Copeland A."/>
            <person name="Lapidus A."/>
            <person name="Glavina del Rio T."/>
            <person name="Dalin E."/>
            <person name="Tice H."/>
            <person name="Bruce D."/>
            <person name="Goodwin L."/>
            <person name="Pitluck S."/>
            <person name="Kyrpides N."/>
            <person name="Mavromatis K."/>
            <person name="Ovchinnikova G."/>
            <person name="Munk A.C."/>
            <person name="Detter J.C."/>
            <person name="Han C."/>
            <person name="Tapia R."/>
            <person name="Land M."/>
            <person name="Hauser L."/>
            <person name="Markowitz V."/>
            <person name="Cheng J.-F."/>
            <person name="Hugenholtz P."/>
            <person name="Woyke T."/>
            <person name="Wu D."/>
            <person name="Tindall B."/>
            <person name="Pomrenke H.G."/>
            <person name="Brambilla E."/>
            <person name="Klenk H.-P."/>
            <person name="Eisen J.A."/>
        </authorList>
    </citation>
    <scope>NUCLEOTIDE SEQUENCE [LARGE SCALE GENOMIC DNA]</scope>
    <source>
        <strain evidence="10">DSM 17093 / CIP 108686 / LMG 22925 / RQ-24</strain>
    </source>
</reference>
<dbReference type="InterPro" id="IPR017972">
    <property type="entry name" value="Cyt_P450_CS"/>
</dbReference>
<organism evidence="9 10">
    <name type="scientific">Truepera radiovictrix (strain DSM 17093 / CIP 108686 / LMG 22925 / RQ-24)</name>
    <dbReference type="NCBI Taxonomy" id="649638"/>
    <lineage>
        <taxon>Bacteria</taxon>
        <taxon>Thermotogati</taxon>
        <taxon>Deinococcota</taxon>
        <taxon>Deinococci</taxon>
        <taxon>Trueperales</taxon>
        <taxon>Trueperaceae</taxon>
        <taxon>Truepera</taxon>
    </lineage>
</organism>
<dbReference type="InterPro" id="IPR050196">
    <property type="entry name" value="Cytochrome_P450_Monoox"/>
</dbReference>
<dbReference type="PRINTS" id="PR00385">
    <property type="entry name" value="P450"/>
</dbReference>